<accession>A0A1G8BZM3</accession>
<gene>
    <name evidence="2" type="ORF">SAMN05421505_1158</name>
</gene>
<evidence type="ECO:0000313" key="3">
    <source>
        <dbReference type="Proteomes" id="UP000198923"/>
    </source>
</evidence>
<evidence type="ECO:0008006" key="4">
    <source>
        <dbReference type="Google" id="ProtNLM"/>
    </source>
</evidence>
<evidence type="ECO:0000313" key="2">
    <source>
        <dbReference type="EMBL" id="SDH38677.1"/>
    </source>
</evidence>
<name>A0A1G8BZM3_9ACTN</name>
<keyword evidence="3" id="KW-1185">Reference proteome</keyword>
<dbReference type="Proteomes" id="UP000198923">
    <property type="component" value="Unassembled WGS sequence"/>
</dbReference>
<sequence length="81" mass="8639">MSPFMNLDRVPLFTRLAGAERILIAGAGGGHDVYAGLPVALTLIARGATVFFANLTWTSSAPPKRPGRCTRSSKGSERRSH</sequence>
<dbReference type="AlphaFoldDB" id="A0A1G8BZM3"/>
<reference evidence="2 3" key="1">
    <citation type="submission" date="2016-10" db="EMBL/GenBank/DDBJ databases">
        <authorList>
            <person name="de Groot N.N."/>
        </authorList>
    </citation>
    <scope>NUCLEOTIDE SEQUENCE [LARGE SCALE GENOMIC DNA]</scope>
    <source>
        <strain evidence="2 3">CPCC 201354</strain>
    </source>
</reference>
<organism evidence="2 3">
    <name type="scientific">Sinosporangium album</name>
    <dbReference type="NCBI Taxonomy" id="504805"/>
    <lineage>
        <taxon>Bacteria</taxon>
        <taxon>Bacillati</taxon>
        <taxon>Actinomycetota</taxon>
        <taxon>Actinomycetes</taxon>
        <taxon>Streptosporangiales</taxon>
        <taxon>Streptosporangiaceae</taxon>
        <taxon>Sinosporangium</taxon>
    </lineage>
</organism>
<protein>
    <recommendedName>
        <fullName evidence="4">DUF1152 domain-containing protein</fullName>
    </recommendedName>
</protein>
<dbReference type="EMBL" id="FNCN01000015">
    <property type="protein sequence ID" value="SDH38677.1"/>
    <property type="molecule type" value="Genomic_DNA"/>
</dbReference>
<evidence type="ECO:0000256" key="1">
    <source>
        <dbReference type="SAM" id="MobiDB-lite"/>
    </source>
</evidence>
<dbReference type="STRING" id="504805.SAMN05421505_1158"/>
<proteinExistence type="predicted"/>
<feature type="region of interest" description="Disordered" evidence="1">
    <location>
        <begin position="61"/>
        <end position="81"/>
    </location>
</feature>